<evidence type="ECO:0000259" key="7">
    <source>
        <dbReference type="Pfam" id="PF00173"/>
    </source>
</evidence>
<keyword evidence="4" id="KW-0408">Iron</keyword>
<dbReference type="InterPro" id="IPR001486">
    <property type="entry name" value="Hemoglobin_trunc"/>
</dbReference>
<dbReference type="AlphaFoldDB" id="A0A7S1PK30"/>
<evidence type="ECO:0000256" key="6">
    <source>
        <dbReference type="SAM" id="MobiDB-lite"/>
    </source>
</evidence>
<keyword evidence="2" id="KW-0349">Heme</keyword>
<dbReference type="SUPFAM" id="SSF46458">
    <property type="entry name" value="Globin-like"/>
    <property type="match status" value="1"/>
</dbReference>
<dbReference type="InterPro" id="IPR012292">
    <property type="entry name" value="Globin/Proto"/>
</dbReference>
<accession>A0A7S1PK30</accession>
<dbReference type="InterPro" id="IPR044203">
    <property type="entry name" value="GlbO/GLB3-like"/>
</dbReference>
<evidence type="ECO:0000313" key="8">
    <source>
        <dbReference type="EMBL" id="CAD9084504.1"/>
    </source>
</evidence>
<name>A0A7S1PK30_9EUKA</name>
<reference evidence="8" key="1">
    <citation type="submission" date="2021-01" db="EMBL/GenBank/DDBJ databases">
        <authorList>
            <person name="Corre E."/>
            <person name="Pelletier E."/>
            <person name="Niang G."/>
            <person name="Scheremetjew M."/>
            <person name="Finn R."/>
            <person name="Kale V."/>
            <person name="Holt S."/>
            <person name="Cochrane G."/>
            <person name="Meng A."/>
            <person name="Brown T."/>
            <person name="Cohen L."/>
        </authorList>
    </citation>
    <scope>NUCLEOTIDE SEQUENCE</scope>
    <source>
        <strain evidence="8">WS</strain>
    </source>
</reference>
<feature type="compositionally biased region" description="Basic residues" evidence="6">
    <location>
        <begin position="210"/>
        <end position="222"/>
    </location>
</feature>
<dbReference type="SUPFAM" id="SSF55856">
    <property type="entry name" value="Cytochrome b5-like heme/steroid binding domain"/>
    <property type="match status" value="1"/>
</dbReference>
<proteinExistence type="inferred from homology"/>
<dbReference type="GO" id="GO:0005344">
    <property type="term" value="F:oxygen carrier activity"/>
    <property type="evidence" value="ECO:0007669"/>
    <property type="project" value="InterPro"/>
</dbReference>
<dbReference type="Pfam" id="PF01152">
    <property type="entry name" value="Bac_globin"/>
    <property type="match status" value="1"/>
</dbReference>
<feature type="region of interest" description="Disordered" evidence="6">
    <location>
        <begin position="172"/>
        <end position="191"/>
    </location>
</feature>
<organism evidence="8">
    <name type="scientific">Percolomonas cosmopolitus</name>
    <dbReference type="NCBI Taxonomy" id="63605"/>
    <lineage>
        <taxon>Eukaryota</taxon>
        <taxon>Discoba</taxon>
        <taxon>Heterolobosea</taxon>
        <taxon>Tetramitia</taxon>
        <taxon>Eutetramitia</taxon>
        <taxon>Percolomonadidae</taxon>
        <taxon>Percolomonas</taxon>
    </lineage>
</organism>
<sequence>MGNICGPQHAQSRPAPGHELPSNLYNVYQQSSASSGLSEGTKNIPQLDAAKEVVSQQETEANLHEESSPKPVLINSLPIEDQSHPLASRILIIVGHKVYDVTDYPHPGGLNPLLANRDTDCSVAFTCMHLADSSCHETIARLYIGDMASCPAEHRGCPMPFFNHSQESIRSCSDDDNHFENGPPEESLTEDHDTRVNILRRTSTDPNTQSHKKKSRKLRPRCPRMASKSDLFPELRIDQTNMFDKLGFEKIKQLSAQFYKHVFEDEEASFFLELFTQPREEVIYNSYTFFVERFGGPSLDARGSYLCCKNGMINSHSEFPFSKEYQDFWLNNMSRSMKEVDIHGEDYDILNEYFEAAMKQLVEGLGTFHAMKELKE</sequence>
<dbReference type="Gene3D" id="1.10.490.10">
    <property type="entry name" value="Globins"/>
    <property type="match status" value="1"/>
</dbReference>
<feature type="compositionally biased region" description="Polar residues" evidence="6">
    <location>
        <begin position="200"/>
        <end position="209"/>
    </location>
</feature>
<dbReference type="InterPro" id="IPR036400">
    <property type="entry name" value="Cyt_B5-like_heme/steroid_sf"/>
</dbReference>
<gene>
    <name evidence="8" type="ORF">PCOS0759_LOCUS7758</name>
</gene>
<dbReference type="GO" id="GO:0019825">
    <property type="term" value="F:oxygen binding"/>
    <property type="evidence" value="ECO:0007669"/>
    <property type="project" value="InterPro"/>
</dbReference>
<dbReference type="InterPro" id="IPR001199">
    <property type="entry name" value="Cyt_B5-like_heme/steroid-bd"/>
</dbReference>
<dbReference type="Gene3D" id="3.10.120.10">
    <property type="entry name" value="Cytochrome b5-like heme/steroid binding domain"/>
    <property type="match status" value="1"/>
</dbReference>
<dbReference type="GO" id="GO:0046872">
    <property type="term" value="F:metal ion binding"/>
    <property type="evidence" value="ECO:0007669"/>
    <property type="project" value="UniProtKB-KW"/>
</dbReference>
<evidence type="ECO:0000256" key="3">
    <source>
        <dbReference type="ARBA" id="ARBA00022723"/>
    </source>
</evidence>
<dbReference type="EMBL" id="HBGD01009430">
    <property type="protein sequence ID" value="CAD9084504.1"/>
    <property type="molecule type" value="Transcribed_RNA"/>
</dbReference>
<feature type="domain" description="Cytochrome b5 heme-binding" evidence="7">
    <location>
        <begin position="84"/>
        <end position="147"/>
    </location>
</feature>
<evidence type="ECO:0000256" key="5">
    <source>
        <dbReference type="ARBA" id="ARBA00034496"/>
    </source>
</evidence>
<keyword evidence="1" id="KW-0813">Transport</keyword>
<feature type="region of interest" description="Disordered" evidence="6">
    <location>
        <begin position="200"/>
        <end position="223"/>
    </location>
</feature>
<dbReference type="GO" id="GO:0020037">
    <property type="term" value="F:heme binding"/>
    <property type="evidence" value="ECO:0007669"/>
    <property type="project" value="InterPro"/>
</dbReference>
<evidence type="ECO:0000256" key="4">
    <source>
        <dbReference type="ARBA" id="ARBA00023004"/>
    </source>
</evidence>
<keyword evidence="3" id="KW-0479">Metal-binding</keyword>
<evidence type="ECO:0000256" key="1">
    <source>
        <dbReference type="ARBA" id="ARBA00022448"/>
    </source>
</evidence>
<comment type="similarity">
    <text evidence="5">Belongs to the truncated hemoglobin family. Group II subfamily.</text>
</comment>
<evidence type="ECO:0000256" key="2">
    <source>
        <dbReference type="ARBA" id="ARBA00022617"/>
    </source>
</evidence>
<dbReference type="Pfam" id="PF00173">
    <property type="entry name" value="Cyt-b5"/>
    <property type="match status" value="1"/>
</dbReference>
<dbReference type="PANTHER" id="PTHR47366">
    <property type="entry name" value="TWO-ON-TWO HEMOGLOBIN-3"/>
    <property type="match status" value="1"/>
</dbReference>
<dbReference type="InterPro" id="IPR009050">
    <property type="entry name" value="Globin-like_sf"/>
</dbReference>
<feature type="region of interest" description="Disordered" evidence="6">
    <location>
        <begin position="1"/>
        <end position="21"/>
    </location>
</feature>
<protein>
    <recommendedName>
        <fullName evidence="7">Cytochrome b5 heme-binding domain-containing protein</fullName>
    </recommendedName>
</protein>